<keyword evidence="4 5" id="KW-0472">Membrane</keyword>
<dbReference type="InterPro" id="IPR019430">
    <property type="entry name" value="7TM_GPCR_serpentine_rcpt_Srx"/>
</dbReference>
<gene>
    <name evidence="7" type="ORF">HPLM_LOCUS20167</name>
</gene>
<dbReference type="WBParaSite" id="HPLM_0002017501-mRNA-1">
    <property type="protein sequence ID" value="HPLM_0002017501-mRNA-1"/>
    <property type="gene ID" value="HPLM_0002017501"/>
</dbReference>
<reference evidence="9" key="1">
    <citation type="submission" date="2017-02" db="UniProtKB">
        <authorList>
            <consortium name="WormBaseParasite"/>
        </authorList>
    </citation>
    <scope>IDENTIFICATION</scope>
</reference>
<feature type="transmembrane region" description="Helical" evidence="5">
    <location>
        <begin position="185"/>
        <end position="205"/>
    </location>
</feature>
<evidence type="ECO:0000256" key="4">
    <source>
        <dbReference type="ARBA" id="ARBA00023136"/>
    </source>
</evidence>
<name>A0A0N4X733_HAEPC</name>
<evidence type="ECO:0000256" key="2">
    <source>
        <dbReference type="ARBA" id="ARBA00022692"/>
    </source>
</evidence>
<dbReference type="PANTHER" id="PTHR22718">
    <property type="entry name" value="SERPENTINE RECEPTOR, CLASS X"/>
    <property type="match status" value="1"/>
</dbReference>
<feature type="transmembrane region" description="Helical" evidence="5">
    <location>
        <begin position="12"/>
        <end position="35"/>
    </location>
</feature>
<dbReference type="AlphaFoldDB" id="A0A0N4X733"/>
<proteinExistence type="predicted"/>
<dbReference type="OMA" id="WGTRIIS"/>
<keyword evidence="8" id="KW-1185">Reference proteome</keyword>
<dbReference type="SUPFAM" id="SSF81321">
    <property type="entry name" value="Family A G protein-coupled receptor-like"/>
    <property type="match status" value="1"/>
</dbReference>
<feature type="transmembrane region" description="Helical" evidence="5">
    <location>
        <begin position="42"/>
        <end position="70"/>
    </location>
</feature>
<reference evidence="7 8" key="2">
    <citation type="submission" date="2018-11" db="EMBL/GenBank/DDBJ databases">
        <authorList>
            <consortium name="Pathogen Informatics"/>
        </authorList>
    </citation>
    <scope>NUCLEOTIDE SEQUENCE [LARGE SCALE GENOMIC DNA]</scope>
    <source>
        <strain evidence="7 8">MHpl1</strain>
    </source>
</reference>
<evidence type="ECO:0000256" key="1">
    <source>
        <dbReference type="ARBA" id="ARBA00004370"/>
    </source>
</evidence>
<evidence type="ECO:0000256" key="3">
    <source>
        <dbReference type="ARBA" id="ARBA00022989"/>
    </source>
</evidence>
<evidence type="ECO:0000313" key="9">
    <source>
        <dbReference type="WBParaSite" id="HPLM_0002017501-mRNA-1"/>
    </source>
</evidence>
<dbReference type="OrthoDB" id="5868068at2759"/>
<feature type="transmembrane region" description="Helical" evidence="5">
    <location>
        <begin position="129"/>
        <end position="152"/>
    </location>
</feature>
<evidence type="ECO:0000256" key="5">
    <source>
        <dbReference type="SAM" id="Phobius"/>
    </source>
</evidence>
<comment type="subcellular location">
    <subcellularLocation>
        <location evidence="1">Membrane</location>
    </subcellularLocation>
</comment>
<dbReference type="EMBL" id="UZAF01021916">
    <property type="protein sequence ID" value="VDO81883.1"/>
    <property type="molecule type" value="Genomic_DNA"/>
</dbReference>
<protein>
    <submittedName>
        <fullName evidence="9">G_PROTEIN_RECEP_F1_2 domain-containing protein</fullName>
    </submittedName>
</protein>
<sequence>MDVEATFGIRLLASMLILFPALIGLILHSLLALTLYRGWKTFYLISFYVITVQLQCCDVCALLLDLYIAFPLSLTGSQYMGDSIPLYYGPLFFEGIAFNGLFLFSFYMSISRFLIFVAPQIHNKLFSYWGTRIISLILWIYVFIFIGLSNFFGCRKQFAKDGFYFWYNCSNRVPGEFHYNDFMNIQAYFIPAAMIIMYVIIYVKIKVPSEAGTKSEMERVKKEIKFFLQTVLIGILIIVEVIAFVTIPYLKVSGYGQFYLNILLNLIIIANNLVTPIVIFSFNSDIQNCLSLNVIRYRIPHTQVVASVL</sequence>
<dbReference type="PROSITE" id="PS50262">
    <property type="entry name" value="G_PROTEIN_RECEP_F1_2"/>
    <property type="match status" value="1"/>
</dbReference>
<accession>A0A0N4X733</accession>
<keyword evidence="2 5" id="KW-0812">Transmembrane</keyword>
<keyword evidence="3 5" id="KW-1133">Transmembrane helix</keyword>
<feature type="transmembrane region" description="Helical" evidence="5">
    <location>
        <begin position="262"/>
        <end position="282"/>
    </location>
</feature>
<dbReference type="Pfam" id="PF10328">
    <property type="entry name" value="7TM_GPCR_Srx"/>
    <property type="match status" value="1"/>
</dbReference>
<organism evidence="9">
    <name type="scientific">Haemonchus placei</name>
    <name type="common">Barber's pole worm</name>
    <dbReference type="NCBI Taxonomy" id="6290"/>
    <lineage>
        <taxon>Eukaryota</taxon>
        <taxon>Metazoa</taxon>
        <taxon>Ecdysozoa</taxon>
        <taxon>Nematoda</taxon>
        <taxon>Chromadorea</taxon>
        <taxon>Rhabditida</taxon>
        <taxon>Rhabditina</taxon>
        <taxon>Rhabditomorpha</taxon>
        <taxon>Strongyloidea</taxon>
        <taxon>Trichostrongylidae</taxon>
        <taxon>Haemonchus</taxon>
    </lineage>
</organism>
<feature type="domain" description="G-protein coupled receptors family 1 profile" evidence="6">
    <location>
        <begin position="27"/>
        <end position="279"/>
    </location>
</feature>
<dbReference type="Gene3D" id="1.20.1070.10">
    <property type="entry name" value="Rhodopsin 7-helix transmembrane proteins"/>
    <property type="match status" value="1"/>
</dbReference>
<dbReference type="PANTHER" id="PTHR22718:SF25">
    <property type="entry name" value="G-PROTEIN COUPLED RECEPTORS FAMILY 1 PROFILE DOMAIN-CONTAINING PROTEIN"/>
    <property type="match status" value="1"/>
</dbReference>
<evidence type="ECO:0000259" key="6">
    <source>
        <dbReference type="PROSITE" id="PS50262"/>
    </source>
</evidence>
<feature type="transmembrane region" description="Helical" evidence="5">
    <location>
        <begin position="226"/>
        <end position="250"/>
    </location>
</feature>
<dbReference type="GO" id="GO:0016020">
    <property type="term" value="C:membrane"/>
    <property type="evidence" value="ECO:0007669"/>
    <property type="project" value="UniProtKB-SubCell"/>
</dbReference>
<dbReference type="Proteomes" id="UP000268014">
    <property type="component" value="Unassembled WGS sequence"/>
</dbReference>
<evidence type="ECO:0000313" key="7">
    <source>
        <dbReference type="EMBL" id="VDO81883.1"/>
    </source>
</evidence>
<evidence type="ECO:0000313" key="8">
    <source>
        <dbReference type="Proteomes" id="UP000268014"/>
    </source>
</evidence>
<dbReference type="InterPro" id="IPR017452">
    <property type="entry name" value="GPCR_Rhodpsn_7TM"/>
</dbReference>